<dbReference type="GO" id="GO:0016887">
    <property type="term" value="F:ATP hydrolysis activity"/>
    <property type="evidence" value="ECO:0007669"/>
    <property type="project" value="InterPro"/>
</dbReference>
<dbReference type="InterPro" id="IPR017871">
    <property type="entry name" value="ABC_transporter-like_CS"/>
</dbReference>
<proteinExistence type="predicted"/>
<evidence type="ECO:0000259" key="4">
    <source>
        <dbReference type="PROSITE" id="PS50893"/>
    </source>
</evidence>
<accession>A0A074L4V4</accession>
<protein>
    <submittedName>
        <fullName evidence="5">Spermidine/putrescine ABC transporter ATP-binding protein</fullName>
    </submittedName>
</protein>
<dbReference type="Pfam" id="PF00005">
    <property type="entry name" value="ABC_tran"/>
    <property type="match status" value="1"/>
</dbReference>
<dbReference type="RefSeq" id="WP_035071215.1">
    <property type="nucleotide sequence ID" value="NZ_JMIH01000014.1"/>
</dbReference>
<gene>
    <name evidence="5" type="ORF">EL17_04175</name>
</gene>
<evidence type="ECO:0000256" key="3">
    <source>
        <dbReference type="ARBA" id="ARBA00022840"/>
    </source>
</evidence>
<dbReference type="GO" id="GO:0005524">
    <property type="term" value="F:ATP binding"/>
    <property type="evidence" value="ECO:0007669"/>
    <property type="project" value="UniProtKB-KW"/>
</dbReference>
<organism evidence="5 6">
    <name type="scientific">Anditalea andensis</name>
    <dbReference type="NCBI Taxonomy" id="1048983"/>
    <lineage>
        <taxon>Bacteria</taxon>
        <taxon>Pseudomonadati</taxon>
        <taxon>Bacteroidota</taxon>
        <taxon>Cytophagia</taxon>
        <taxon>Cytophagales</taxon>
        <taxon>Cytophagaceae</taxon>
        <taxon>Anditalea</taxon>
    </lineage>
</organism>
<dbReference type="InterPro" id="IPR027417">
    <property type="entry name" value="P-loop_NTPase"/>
</dbReference>
<dbReference type="OrthoDB" id="9802264at2"/>
<dbReference type="InterPro" id="IPR050093">
    <property type="entry name" value="ABC_SmlMolc_Importer"/>
</dbReference>
<dbReference type="PROSITE" id="PS00211">
    <property type="entry name" value="ABC_TRANSPORTER_1"/>
    <property type="match status" value="1"/>
</dbReference>
<dbReference type="PROSITE" id="PS50893">
    <property type="entry name" value="ABC_TRANSPORTER_2"/>
    <property type="match status" value="1"/>
</dbReference>
<evidence type="ECO:0000313" key="5">
    <source>
        <dbReference type="EMBL" id="KEO74883.1"/>
    </source>
</evidence>
<keyword evidence="2" id="KW-0547">Nucleotide-binding</keyword>
<dbReference type="eggNOG" id="COG3842">
    <property type="taxonomic scope" value="Bacteria"/>
</dbReference>
<dbReference type="InterPro" id="IPR003593">
    <property type="entry name" value="AAA+_ATPase"/>
</dbReference>
<dbReference type="EMBL" id="JMIH01000014">
    <property type="protein sequence ID" value="KEO74883.1"/>
    <property type="molecule type" value="Genomic_DNA"/>
</dbReference>
<dbReference type="PANTHER" id="PTHR42781">
    <property type="entry name" value="SPERMIDINE/PUTRESCINE IMPORT ATP-BINDING PROTEIN POTA"/>
    <property type="match status" value="1"/>
</dbReference>
<dbReference type="STRING" id="1048983.EL17_04175"/>
<sequence length="328" mass="37170">MSYLKVSDISKQYDQGSDALVNISLTLEKGEVVSLIGESGSGKSTLLKIIAGLEVQDRGEVYLGETRILNPSQKLVSGYDEIKLIHQGNHLYPNSTVGENISRPLLMYDKAYREERVKLILEMLNLTSFEDKYPRQLSGGQQQKVAIGRAMSIEPEVLLLDEPFSSLDTIQKRELIEELRAIFDQMQMTVLFVTHDLDDALMMSGNLVILQKGKIVQEGKAEDIFRNPTTYYTAKLFSHLNIISDKEGAFIRPMDILIKNKGRNPGKVSEKKFLIHFNQLTVIMPEGEIWKVEDKERTCEVGEDIYLDWDKNKEVCLSFVSSDDLPTS</sequence>
<reference evidence="5 6" key="1">
    <citation type="submission" date="2014-04" db="EMBL/GenBank/DDBJ databases">
        <title>Characterization and application of a salt tolerant electro-active bacterium.</title>
        <authorList>
            <person name="Yang L."/>
            <person name="Wei S."/>
            <person name="Tay Q.X.M."/>
        </authorList>
    </citation>
    <scope>NUCLEOTIDE SEQUENCE [LARGE SCALE GENOMIC DNA]</scope>
    <source>
        <strain evidence="5 6">LY1</strain>
    </source>
</reference>
<evidence type="ECO:0000313" key="6">
    <source>
        <dbReference type="Proteomes" id="UP000027821"/>
    </source>
</evidence>
<dbReference type="SUPFAM" id="SSF52540">
    <property type="entry name" value="P-loop containing nucleoside triphosphate hydrolases"/>
    <property type="match status" value="1"/>
</dbReference>
<keyword evidence="1" id="KW-0813">Transport</keyword>
<dbReference type="PANTHER" id="PTHR42781:SF4">
    <property type="entry name" value="SPERMIDINE_PUTRESCINE IMPORT ATP-BINDING PROTEIN POTA"/>
    <property type="match status" value="1"/>
</dbReference>
<feature type="domain" description="ABC transporter" evidence="4">
    <location>
        <begin position="4"/>
        <end position="237"/>
    </location>
</feature>
<dbReference type="Gene3D" id="3.40.50.300">
    <property type="entry name" value="P-loop containing nucleotide triphosphate hydrolases"/>
    <property type="match status" value="1"/>
</dbReference>
<evidence type="ECO:0000256" key="2">
    <source>
        <dbReference type="ARBA" id="ARBA00022741"/>
    </source>
</evidence>
<dbReference type="InterPro" id="IPR003439">
    <property type="entry name" value="ABC_transporter-like_ATP-bd"/>
</dbReference>
<comment type="caution">
    <text evidence="5">The sequence shown here is derived from an EMBL/GenBank/DDBJ whole genome shotgun (WGS) entry which is preliminary data.</text>
</comment>
<keyword evidence="6" id="KW-1185">Reference proteome</keyword>
<dbReference type="Proteomes" id="UP000027821">
    <property type="component" value="Unassembled WGS sequence"/>
</dbReference>
<dbReference type="AlphaFoldDB" id="A0A074L4V4"/>
<keyword evidence="3 5" id="KW-0067">ATP-binding</keyword>
<dbReference type="SMART" id="SM00382">
    <property type="entry name" value="AAA"/>
    <property type="match status" value="1"/>
</dbReference>
<name>A0A074L4V4_9BACT</name>
<evidence type="ECO:0000256" key="1">
    <source>
        <dbReference type="ARBA" id="ARBA00022448"/>
    </source>
</evidence>